<keyword evidence="1" id="KW-0812">Transmembrane</keyword>
<evidence type="ECO:0000256" key="1">
    <source>
        <dbReference type="SAM" id="Phobius"/>
    </source>
</evidence>
<accession>A0A381UQD7</accession>
<feature type="transmembrane region" description="Helical" evidence="1">
    <location>
        <begin position="41"/>
        <end position="59"/>
    </location>
</feature>
<keyword evidence="1" id="KW-1133">Transmembrane helix</keyword>
<sequence>MKKHLVPLLCLTLVLSTIGFANFVALIPEFADLWSLSNSEAGWISGILLVGYVIAVPILAGATDRVDAKRVYLLSTVIGVISAFGFAYFAEGFWSALT</sequence>
<keyword evidence="1" id="KW-0472">Membrane</keyword>
<gene>
    <name evidence="3" type="ORF">METZ01_LOCUS83144</name>
</gene>
<dbReference type="Pfam" id="PF07690">
    <property type="entry name" value="MFS_1"/>
    <property type="match status" value="1"/>
</dbReference>
<proteinExistence type="predicted"/>
<evidence type="ECO:0000313" key="3">
    <source>
        <dbReference type="EMBL" id="SVA30290.1"/>
    </source>
</evidence>
<dbReference type="InterPro" id="IPR011701">
    <property type="entry name" value="MFS"/>
</dbReference>
<dbReference type="AlphaFoldDB" id="A0A381UQD7"/>
<dbReference type="PROSITE" id="PS50850">
    <property type="entry name" value="MFS"/>
    <property type="match status" value="1"/>
</dbReference>
<feature type="transmembrane region" description="Helical" evidence="1">
    <location>
        <begin position="71"/>
        <end position="90"/>
    </location>
</feature>
<dbReference type="GO" id="GO:0022857">
    <property type="term" value="F:transmembrane transporter activity"/>
    <property type="evidence" value="ECO:0007669"/>
    <property type="project" value="InterPro"/>
</dbReference>
<organism evidence="3">
    <name type="scientific">marine metagenome</name>
    <dbReference type="NCBI Taxonomy" id="408172"/>
    <lineage>
        <taxon>unclassified sequences</taxon>
        <taxon>metagenomes</taxon>
        <taxon>ecological metagenomes</taxon>
    </lineage>
</organism>
<dbReference type="Gene3D" id="1.20.1250.20">
    <property type="entry name" value="MFS general substrate transporter like domains"/>
    <property type="match status" value="1"/>
</dbReference>
<dbReference type="InterPro" id="IPR020846">
    <property type="entry name" value="MFS_dom"/>
</dbReference>
<dbReference type="InterPro" id="IPR036259">
    <property type="entry name" value="MFS_trans_sf"/>
</dbReference>
<feature type="non-terminal residue" evidence="3">
    <location>
        <position position="98"/>
    </location>
</feature>
<dbReference type="SUPFAM" id="SSF103473">
    <property type="entry name" value="MFS general substrate transporter"/>
    <property type="match status" value="1"/>
</dbReference>
<name>A0A381UQD7_9ZZZZ</name>
<evidence type="ECO:0000259" key="2">
    <source>
        <dbReference type="PROSITE" id="PS50850"/>
    </source>
</evidence>
<protein>
    <recommendedName>
        <fullName evidence="2">Major facilitator superfamily (MFS) profile domain-containing protein</fullName>
    </recommendedName>
</protein>
<feature type="domain" description="Major facilitator superfamily (MFS) profile" evidence="2">
    <location>
        <begin position="5"/>
        <end position="98"/>
    </location>
</feature>
<reference evidence="3" key="1">
    <citation type="submission" date="2018-05" db="EMBL/GenBank/DDBJ databases">
        <authorList>
            <person name="Lanie J.A."/>
            <person name="Ng W.-L."/>
            <person name="Kazmierczak K.M."/>
            <person name="Andrzejewski T.M."/>
            <person name="Davidsen T.M."/>
            <person name="Wayne K.J."/>
            <person name="Tettelin H."/>
            <person name="Glass J.I."/>
            <person name="Rusch D."/>
            <person name="Podicherti R."/>
            <person name="Tsui H.-C.T."/>
            <person name="Winkler M.E."/>
        </authorList>
    </citation>
    <scope>NUCLEOTIDE SEQUENCE</scope>
</reference>
<dbReference type="EMBL" id="UINC01006901">
    <property type="protein sequence ID" value="SVA30290.1"/>
    <property type="molecule type" value="Genomic_DNA"/>
</dbReference>